<gene>
    <name evidence="1" type="ORF">Q5P01_001019</name>
</gene>
<proteinExistence type="predicted"/>
<evidence type="ECO:0000313" key="2">
    <source>
        <dbReference type="Proteomes" id="UP001187415"/>
    </source>
</evidence>
<sequence>MAYGGGNITFSNHSEGTANGSAASVFDYCHSLYLHSRILVPLLHAVATTAGLSINLYMMLVLFRDSTQALDRSDQPPPVSSHPQHTLIACARRMTAVDLSAFSSGFTWSAFLCSVSEAGGAGRALLVAGPLSGEALRAAASAGSPPAATLGPSPPSAPAAEPVAERFLVSLTRRTRPLIFFSSPYRAGEPAPVGFVIFTRHGMKSKNSVCLKVARGTLHPHARRHSSTSGSYLSGAAGEAAFLDVRLEYMAVSHGRCSRPSVRGVDEPVGGAALAVTLIHTTGDPTDEAER</sequence>
<protein>
    <submittedName>
        <fullName evidence="1">Uncharacterized protein</fullName>
    </submittedName>
</protein>
<organism evidence="1 2">
    <name type="scientific">Channa striata</name>
    <name type="common">Snakehead murrel</name>
    <name type="synonym">Ophicephalus striatus</name>
    <dbReference type="NCBI Taxonomy" id="64152"/>
    <lineage>
        <taxon>Eukaryota</taxon>
        <taxon>Metazoa</taxon>
        <taxon>Chordata</taxon>
        <taxon>Craniata</taxon>
        <taxon>Vertebrata</taxon>
        <taxon>Euteleostomi</taxon>
        <taxon>Actinopterygii</taxon>
        <taxon>Neopterygii</taxon>
        <taxon>Teleostei</taxon>
        <taxon>Neoteleostei</taxon>
        <taxon>Acanthomorphata</taxon>
        <taxon>Anabantaria</taxon>
        <taxon>Anabantiformes</taxon>
        <taxon>Channoidei</taxon>
        <taxon>Channidae</taxon>
        <taxon>Channa</taxon>
    </lineage>
</organism>
<comment type="caution">
    <text evidence="1">The sequence shown here is derived from an EMBL/GenBank/DDBJ whole genome shotgun (WGS) entry which is preliminary data.</text>
</comment>
<accession>A0AA88LEZ9</accession>
<dbReference type="Proteomes" id="UP001187415">
    <property type="component" value="Unassembled WGS sequence"/>
</dbReference>
<evidence type="ECO:0000313" key="1">
    <source>
        <dbReference type="EMBL" id="KAK2814639.1"/>
    </source>
</evidence>
<dbReference type="EMBL" id="JAUPFM010000031">
    <property type="protein sequence ID" value="KAK2814639.1"/>
    <property type="molecule type" value="Genomic_DNA"/>
</dbReference>
<name>A0AA88LEZ9_CHASR</name>
<keyword evidence="2" id="KW-1185">Reference proteome</keyword>
<dbReference type="AlphaFoldDB" id="A0AA88LEZ9"/>
<reference evidence="1" key="1">
    <citation type="submission" date="2023-07" db="EMBL/GenBank/DDBJ databases">
        <title>Chromosome-level Genome Assembly of Striped Snakehead (Channa striata).</title>
        <authorList>
            <person name="Liu H."/>
        </authorList>
    </citation>
    <scope>NUCLEOTIDE SEQUENCE</scope>
    <source>
        <strain evidence="1">Gz</strain>
        <tissue evidence="1">Muscle</tissue>
    </source>
</reference>